<dbReference type="GO" id="GO:0006099">
    <property type="term" value="P:tricarboxylic acid cycle"/>
    <property type="evidence" value="ECO:0007669"/>
    <property type="project" value="UniProtKB-UniPathway"/>
</dbReference>
<keyword evidence="9" id="KW-0479">Metal-binding</keyword>
<accession>A0A382SNI6</accession>
<gene>
    <name evidence="15" type="ORF">METZ01_LOCUS363325</name>
</gene>
<dbReference type="UniPathway" id="UPA00223"/>
<dbReference type="Pfam" id="PF01127">
    <property type="entry name" value="Sdh_cyt"/>
    <property type="match status" value="1"/>
</dbReference>
<dbReference type="EMBL" id="UINC01129819">
    <property type="protein sequence ID" value="SVD10471.1"/>
    <property type="molecule type" value="Genomic_DNA"/>
</dbReference>
<keyword evidence="5" id="KW-0813">Transport</keyword>
<evidence type="ECO:0000256" key="10">
    <source>
        <dbReference type="ARBA" id="ARBA00022982"/>
    </source>
</evidence>
<evidence type="ECO:0000256" key="7">
    <source>
        <dbReference type="ARBA" id="ARBA00022617"/>
    </source>
</evidence>
<dbReference type="InterPro" id="IPR034804">
    <property type="entry name" value="SQR/QFR_C/D"/>
</dbReference>
<keyword evidence="12" id="KW-0408">Iron</keyword>
<evidence type="ECO:0000256" key="1">
    <source>
        <dbReference type="ARBA" id="ARBA00001971"/>
    </source>
</evidence>
<evidence type="ECO:0000256" key="2">
    <source>
        <dbReference type="ARBA" id="ARBA00004050"/>
    </source>
</evidence>
<dbReference type="NCBIfam" id="TIGR02968">
    <property type="entry name" value="succ_dehyd_anc"/>
    <property type="match status" value="1"/>
</dbReference>
<dbReference type="CDD" id="cd03495">
    <property type="entry name" value="SQR_TypeC_SdhD_like"/>
    <property type="match status" value="1"/>
</dbReference>
<dbReference type="Gene3D" id="1.20.1300.10">
    <property type="entry name" value="Fumarate reductase/succinate dehydrogenase, transmembrane subunit"/>
    <property type="match status" value="1"/>
</dbReference>
<reference evidence="15" key="1">
    <citation type="submission" date="2018-05" db="EMBL/GenBank/DDBJ databases">
        <authorList>
            <person name="Lanie J.A."/>
            <person name="Ng W.-L."/>
            <person name="Kazmierczak K.M."/>
            <person name="Andrzejewski T.M."/>
            <person name="Davidsen T.M."/>
            <person name="Wayne K.J."/>
            <person name="Tettelin H."/>
            <person name="Glass J.I."/>
            <person name="Rusch D."/>
            <person name="Podicherti R."/>
            <person name="Tsui H.-C.T."/>
            <person name="Winkler M.E."/>
        </authorList>
    </citation>
    <scope>NUCLEOTIDE SEQUENCE</scope>
</reference>
<evidence type="ECO:0000256" key="14">
    <source>
        <dbReference type="SAM" id="Phobius"/>
    </source>
</evidence>
<keyword evidence="7" id="KW-0349">Heme</keyword>
<evidence type="ECO:0000256" key="5">
    <source>
        <dbReference type="ARBA" id="ARBA00022448"/>
    </source>
</evidence>
<keyword evidence="10" id="KW-0249">Electron transport</keyword>
<comment type="cofactor">
    <cofactor evidence="1">
        <name>heme</name>
        <dbReference type="ChEBI" id="CHEBI:30413"/>
    </cofactor>
</comment>
<comment type="subcellular location">
    <subcellularLocation>
        <location evidence="3">Membrane</location>
        <topology evidence="3">Multi-pass membrane protein</topology>
    </subcellularLocation>
</comment>
<comment type="pathway">
    <text evidence="4">Carbohydrate metabolism; tricarboxylic acid cycle.</text>
</comment>
<keyword evidence="11 14" id="KW-1133">Transmembrane helix</keyword>
<feature type="transmembrane region" description="Helical" evidence="14">
    <location>
        <begin position="84"/>
        <end position="108"/>
    </location>
</feature>
<feature type="transmembrane region" description="Helical" evidence="14">
    <location>
        <begin position="12"/>
        <end position="30"/>
    </location>
</feature>
<keyword evidence="6" id="KW-0816">Tricarboxylic acid cycle</keyword>
<evidence type="ECO:0000256" key="9">
    <source>
        <dbReference type="ARBA" id="ARBA00022723"/>
    </source>
</evidence>
<sequence>MRNVVTHWKFQRYTAIAIIPLSAWLVYSILCMKDYSFQQTYNWFSSPFNAFFVILFFISSFLHLKLGLQIVVEDYIHNVKYRNLTILLINISCYIFASVAILAILSMLF</sequence>
<evidence type="ECO:0000256" key="11">
    <source>
        <dbReference type="ARBA" id="ARBA00022989"/>
    </source>
</evidence>
<dbReference type="GO" id="GO:0046872">
    <property type="term" value="F:metal ion binding"/>
    <property type="evidence" value="ECO:0007669"/>
    <property type="project" value="UniProtKB-KW"/>
</dbReference>
<dbReference type="SUPFAM" id="SSF81343">
    <property type="entry name" value="Fumarate reductase respiratory complex transmembrane subunits"/>
    <property type="match status" value="1"/>
</dbReference>
<dbReference type="GO" id="GO:0016020">
    <property type="term" value="C:membrane"/>
    <property type="evidence" value="ECO:0007669"/>
    <property type="project" value="UniProtKB-SubCell"/>
</dbReference>
<evidence type="ECO:0000313" key="15">
    <source>
        <dbReference type="EMBL" id="SVD10471.1"/>
    </source>
</evidence>
<proteinExistence type="predicted"/>
<keyword evidence="13 14" id="KW-0472">Membrane</keyword>
<evidence type="ECO:0008006" key="16">
    <source>
        <dbReference type="Google" id="ProtNLM"/>
    </source>
</evidence>
<dbReference type="InterPro" id="IPR014312">
    <property type="entry name" value="Succ_DH_anchor"/>
</dbReference>
<protein>
    <recommendedName>
        <fullName evidence="16">Succinate dehydrogenase hydrophobic membrane anchor subunit</fullName>
    </recommendedName>
</protein>
<name>A0A382SNI6_9ZZZZ</name>
<evidence type="ECO:0000256" key="13">
    <source>
        <dbReference type="ARBA" id="ARBA00023136"/>
    </source>
</evidence>
<organism evidence="15">
    <name type="scientific">marine metagenome</name>
    <dbReference type="NCBI Taxonomy" id="408172"/>
    <lineage>
        <taxon>unclassified sequences</taxon>
        <taxon>metagenomes</taxon>
        <taxon>ecological metagenomes</taxon>
    </lineage>
</organism>
<evidence type="ECO:0000256" key="12">
    <source>
        <dbReference type="ARBA" id="ARBA00023004"/>
    </source>
</evidence>
<evidence type="ECO:0000256" key="4">
    <source>
        <dbReference type="ARBA" id="ARBA00005163"/>
    </source>
</evidence>
<keyword evidence="8 14" id="KW-0812">Transmembrane</keyword>
<evidence type="ECO:0000256" key="8">
    <source>
        <dbReference type="ARBA" id="ARBA00022692"/>
    </source>
</evidence>
<dbReference type="InterPro" id="IPR000701">
    <property type="entry name" value="SuccDH_FuR_B_TM-su"/>
</dbReference>
<dbReference type="AlphaFoldDB" id="A0A382SNI6"/>
<evidence type="ECO:0000256" key="3">
    <source>
        <dbReference type="ARBA" id="ARBA00004141"/>
    </source>
</evidence>
<evidence type="ECO:0000256" key="6">
    <source>
        <dbReference type="ARBA" id="ARBA00022532"/>
    </source>
</evidence>
<dbReference type="GO" id="GO:0020037">
    <property type="term" value="F:heme binding"/>
    <property type="evidence" value="ECO:0007669"/>
    <property type="project" value="InterPro"/>
</dbReference>
<feature type="transmembrane region" description="Helical" evidence="14">
    <location>
        <begin position="50"/>
        <end position="72"/>
    </location>
</feature>
<comment type="function">
    <text evidence="2">Membrane-anchoring subunit of succinate dehydrogenase (SDH).</text>
</comment>